<dbReference type="SUPFAM" id="SSF56436">
    <property type="entry name" value="C-type lectin-like"/>
    <property type="match status" value="1"/>
</dbReference>
<sequence>SIFNATTLMLLLLAFEPGASEGEAEAEEDSENIKDSEFSFRAVSKYQPIKPPYQGPPIISPIQGGYNAPGCAVTPSSPVSPSPPNCPECQECKNCSLSPPVIPPGYYLFEGLGYYKFHHQSKSWWDAKSACDREGGYLVVIDSRDEAELAQSFMDKHGYFTINVGFLDVMRDGSYLTVLDEPMTYLGWTYGQPDNVGTENCGAFHMGGLNDGVCKERRPFLCELFV</sequence>
<keyword evidence="1" id="KW-1015">Disulfide bond</keyword>
<dbReference type="InterPro" id="IPR050111">
    <property type="entry name" value="C-type_lectin/snaclec_domain"/>
</dbReference>
<dbReference type="PROSITE" id="PS00615">
    <property type="entry name" value="C_TYPE_LECTIN_1"/>
    <property type="match status" value="1"/>
</dbReference>
<dbReference type="InterPro" id="IPR016187">
    <property type="entry name" value="CTDL_fold"/>
</dbReference>
<protein>
    <submittedName>
        <fullName evidence="4">Putative accessory gland protein</fullName>
    </submittedName>
</protein>
<feature type="non-terminal residue" evidence="4">
    <location>
        <position position="226"/>
    </location>
</feature>
<evidence type="ECO:0000256" key="2">
    <source>
        <dbReference type="SAM" id="SignalP"/>
    </source>
</evidence>
<dbReference type="InterPro" id="IPR018378">
    <property type="entry name" value="C-type_lectin_CS"/>
</dbReference>
<reference evidence="4" key="1">
    <citation type="journal article" date="2006" name="Mol. Biol. Evol.">
        <title>Molecular evolution of seminal proteins in field crickets.</title>
        <authorList>
            <person name="Andres J.A."/>
            <person name="Maroja L.S."/>
            <person name="Bogdanowicz S.M."/>
            <person name="Swanson W.J."/>
            <person name="Harrison R.G."/>
        </authorList>
    </citation>
    <scope>NUCLEOTIDE SEQUENCE</scope>
</reference>
<feature type="domain" description="C-type lectin" evidence="3">
    <location>
        <begin position="109"/>
        <end position="223"/>
    </location>
</feature>
<dbReference type="InterPro" id="IPR016186">
    <property type="entry name" value="C-type_lectin-like/link_sf"/>
</dbReference>
<dbReference type="Gene3D" id="3.10.100.10">
    <property type="entry name" value="Mannose-Binding Protein A, subunit A"/>
    <property type="match status" value="1"/>
</dbReference>
<accession>Q0ZC59</accession>
<dbReference type="PROSITE" id="PS50041">
    <property type="entry name" value="C_TYPE_LECTIN_2"/>
    <property type="match status" value="1"/>
</dbReference>
<dbReference type="CDD" id="cd00037">
    <property type="entry name" value="CLECT"/>
    <property type="match status" value="1"/>
</dbReference>
<dbReference type="Pfam" id="PF00059">
    <property type="entry name" value="Lectin_C"/>
    <property type="match status" value="1"/>
</dbReference>
<dbReference type="SMART" id="SM00034">
    <property type="entry name" value="CLECT"/>
    <property type="match status" value="1"/>
</dbReference>
<organism evidence="4">
    <name type="scientific">Gryllus pennsylvanicus</name>
    <name type="common">Fall field cricket</name>
    <dbReference type="NCBI Taxonomy" id="51074"/>
    <lineage>
        <taxon>Eukaryota</taxon>
        <taxon>Metazoa</taxon>
        <taxon>Ecdysozoa</taxon>
        <taxon>Arthropoda</taxon>
        <taxon>Hexapoda</taxon>
        <taxon>Insecta</taxon>
        <taxon>Pterygota</taxon>
        <taxon>Neoptera</taxon>
        <taxon>Polyneoptera</taxon>
        <taxon>Orthoptera</taxon>
        <taxon>Ensifera</taxon>
        <taxon>Gryllidea</taxon>
        <taxon>Grylloidea</taxon>
        <taxon>Gryllidae</taxon>
        <taxon>Gryllinae</taxon>
        <taxon>Gryllus</taxon>
    </lineage>
</organism>
<keyword evidence="2" id="KW-0732">Signal</keyword>
<evidence type="ECO:0000256" key="1">
    <source>
        <dbReference type="ARBA" id="ARBA00023157"/>
    </source>
</evidence>
<gene>
    <name evidence="4" type="ORF">AG-0148P-Gf</name>
</gene>
<name>Q0ZC59_GRYPE</name>
<evidence type="ECO:0000259" key="3">
    <source>
        <dbReference type="PROSITE" id="PS50041"/>
    </source>
</evidence>
<dbReference type="InterPro" id="IPR001304">
    <property type="entry name" value="C-type_lectin-like"/>
</dbReference>
<feature type="chain" id="PRO_5004179394" evidence="2">
    <location>
        <begin position="23"/>
        <end position="226"/>
    </location>
</feature>
<dbReference type="EMBL" id="DQ630811">
    <property type="protein sequence ID" value="ABG01769.1"/>
    <property type="molecule type" value="mRNA"/>
</dbReference>
<dbReference type="PANTHER" id="PTHR22803">
    <property type="entry name" value="MANNOSE, PHOSPHOLIPASE, LECTIN RECEPTOR RELATED"/>
    <property type="match status" value="1"/>
</dbReference>
<dbReference type="AlphaFoldDB" id="Q0ZC59"/>
<evidence type="ECO:0000313" key="4">
    <source>
        <dbReference type="EMBL" id="ABG01769.1"/>
    </source>
</evidence>
<proteinExistence type="evidence at transcript level"/>
<feature type="signal peptide" evidence="2">
    <location>
        <begin position="1"/>
        <end position="22"/>
    </location>
</feature>
<feature type="non-terminal residue" evidence="4">
    <location>
        <position position="1"/>
    </location>
</feature>